<comment type="caution">
    <text evidence="2">The sequence shown here is derived from an EMBL/GenBank/DDBJ whole genome shotgun (WGS) entry which is preliminary data.</text>
</comment>
<keyword evidence="3" id="KW-1185">Reference proteome</keyword>
<organism evidence="2 3">
    <name type="scientific">Stephania cephalantha</name>
    <dbReference type="NCBI Taxonomy" id="152367"/>
    <lineage>
        <taxon>Eukaryota</taxon>
        <taxon>Viridiplantae</taxon>
        <taxon>Streptophyta</taxon>
        <taxon>Embryophyta</taxon>
        <taxon>Tracheophyta</taxon>
        <taxon>Spermatophyta</taxon>
        <taxon>Magnoliopsida</taxon>
        <taxon>Ranunculales</taxon>
        <taxon>Menispermaceae</taxon>
        <taxon>Menispermoideae</taxon>
        <taxon>Cissampelideae</taxon>
        <taxon>Stephania</taxon>
    </lineage>
</organism>
<feature type="region of interest" description="Disordered" evidence="1">
    <location>
        <begin position="1"/>
        <end position="106"/>
    </location>
</feature>
<dbReference type="Proteomes" id="UP001419268">
    <property type="component" value="Unassembled WGS sequence"/>
</dbReference>
<proteinExistence type="predicted"/>
<protein>
    <submittedName>
        <fullName evidence="2">Uncharacterized protein</fullName>
    </submittedName>
</protein>
<gene>
    <name evidence="2" type="ORF">Scep_020105</name>
</gene>
<dbReference type="EMBL" id="JBBNAG010000008">
    <property type="protein sequence ID" value="KAK9112586.1"/>
    <property type="molecule type" value="Genomic_DNA"/>
</dbReference>
<sequence>MHKEENTTPLAAAGELAEFGQTAQRGRPGAETQRRRLRQGKESANDPGADQRATDQWWRGGAAPWRTDISFGYGGAHDSGTTARDDGEQRWHSFDVLAHKEEEKEK</sequence>
<accession>A0AAP0NQI0</accession>
<evidence type="ECO:0000313" key="2">
    <source>
        <dbReference type="EMBL" id="KAK9112586.1"/>
    </source>
</evidence>
<dbReference type="AlphaFoldDB" id="A0AAP0NQI0"/>
<reference evidence="2 3" key="1">
    <citation type="submission" date="2024-01" db="EMBL/GenBank/DDBJ databases">
        <title>Genome assemblies of Stephania.</title>
        <authorList>
            <person name="Yang L."/>
        </authorList>
    </citation>
    <scope>NUCLEOTIDE SEQUENCE [LARGE SCALE GENOMIC DNA]</scope>
    <source>
        <strain evidence="2">JXDWG</strain>
        <tissue evidence="2">Leaf</tissue>
    </source>
</reference>
<feature type="compositionally biased region" description="Basic and acidic residues" evidence="1">
    <location>
        <begin position="83"/>
        <end position="106"/>
    </location>
</feature>
<evidence type="ECO:0000256" key="1">
    <source>
        <dbReference type="SAM" id="MobiDB-lite"/>
    </source>
</evidence>
<evidence type="ECO:0000313" key="3">
    <source>
        <dbReference type="Proteomes" id="UP001419268"/>
    </source>
</evidence>
<name>A0AAP0NQI0_9MAGN</name>